<accession>A0ACB9D3E9</accession>
<keyword evidence="2" id="KW-1185">Reference proteome</keyword>
<evidence type="ECO:0000313" key="2">
    <source>
        <dbReference type="Proteomes" id="UP001056120"/>
    </source>
</evidence>
<protein>
    <submittedName>
        <fullName evidence="1">Uncharacterized protein</fullName>
    </submittedName>
</protein>
<comment type="caution">
    <text evidence="1">The sequence shown here is derived from an EMBL/GenBank/DDBJ whole genome shotgun (WGS) entry which is preliminary data.</text>
</comment>
<evidence type="ECO:0000313" key="1">
    <source>
        <dbReference type="EMBL" id="KAI3741010.1"/>
    </source>
</evidence>
<sequence>MLITLTKAKAKRMVREKTSDEKVICSSIAMLQERFRQLEKVKEMREERELLKLINSSASNNNHHHHHNLYFLGHSDPKELLTLSLSLSLWPNSQQQHHVYSWDINTPSWLPFPLPPPSFTNTTHHDVDTTLHL</sequence>
<organism evidence="1 2">
    <name type="scientific">Smallanthus sonchifolius</name>
    <dbReference type="NCBI Taxonomy" id="185202"/>
    <lineage>
        <taxon>Eukaryota</taxon>
        <taxon>Viridiplantae</taxon>
        <taxon>Streptophyta</taxon>
        <taxon>Embryophyta</taxon>
        <taxon>Tracheophyta</taxon>
        <taxon>Spermatophyta</taxon>
        <taxon>Magnoliopsida</taxon>
        <taxon>eudicotyledons</taxon>
        <taxon>Gunneridae</taxon>
        <taxon>Pentapetalae</taxon>
        <taxon>asterids</taxon>
        <taxon>campanulids</taxon>
        <taxon>Asterales</taxon>
        <taxon>Asteraceae</taxon>
        <taxon>Asteroideae</taxon>
        <taxon>Heliantheae alliance</taxon>
        <taxon>Millerieae</taxon>
        <taxon>Smallanthus</taxon>
    </lineage>
</organism>
<name>A0ACB9D3E9_9ASTR</name>
<proteinExistence type="predicted"/>
<reference evidence="1 2" key="2">
    <citation type="journal article" date="2022" name="Mol. Ecol. Resour.">
        <title>The genomes of chicory, endive, great burdock and yacon provide insights into Asteraceae paleo-polyploidization history and plant inulin production.</title>
        <authorList>
            <person name="Fan W."/>
            <person name="Wang S."/>
            <person name="Wang H."/>
            <person name="Wang A."/>
            <person name="Jiang F."/>
            <person name="Liu H."/>
            <person name="Zhao H."/>
            <person name="Xu D."/>
            <person name="Zhang Y."/>
        </authorList>
    </citation>
    <scope>NUCLEOTIDE SEQUENCE [LARGE SCALE GENOMIC DNA]</scope>
    <source>
        <strain evidence="2">cv. Yunnan</strain>
        <tissue evidence="1">Leaves</tissue>
    </source>
</reference>
<gene>
    <name evidence="1" type="ORF">L1987_58674</name>
</gene>
<dbReference type="Proteomes" id="UP001056120">
    <property type="component" value="Linkage Group LG20"/>
</dbReference>
<dbReference type="EMBL" id="CM042037">
    <property type="protein sequence ID" value="KAI3741010.1"/>
    <property type="molecule type" value="Genomic_DNA"/>
</dbReference>
<reference evidence="2" key="1">
    <citation type="journal article" date="2022" name="Mol. Ecol. Resour.">
        <title>The genomes of chicory, endive, great burdock and yacon provide insights into Asteraceae palaeo-polyploidization history and plant inulin production.</title>
        <authorList>
            <person name="Fan W."/>
            <person name="Wang S."/>
            <person name="Wang H."/>
            <person name="Wang A."/>
            <person name="Jiang F."/>
            <person name="Liu H."/>
            <person name="Zhao H."/>
            <person name="Xu D."/>
            <person name="Zhang Y."/>
        </authorList>
    </citation>
    <scope>NUCLEOTIDE SEQUENCE [LARGE SCALE GENOMIC DNA]</scope>
    <source>
        <strain evidence="2">cv. Yunnan</strain>
    </source>
</reference>